<dbReference type="SFLD" id="SFLDG01129">
    <property type="entry name" value="C1.5:_HAD__Beta-PGM__Phosphata"/>
    <property type="match status" value="1"/>
</dbReference>
<dbReference type="AlphaFoldDB" id="A0A679I9U3"/>
<dbReference type="GO" id="GO:0005829">
    <property type="term" value="C:cytosol"/>
    <property type="evidence" value="ECO:0007669"/>
    <property type="project" value="TreeGrafter"/>
</dbReference>
<gene>
    <name evidence="1" type="ORF">ICHIAU1_17090</name>
</gene>
<dbReference type="InterPro" id="IPR036412">
    <property type="entry name" value="HAD-like_sf"/>
</dbReference>
<dbReference type="InterPro" id="IPR023214">
    <property type="entry name" value="HAD_sf"/>
</dbReference>
<dbReference type="InterPro" id="IPR041492">
    <property type="entry name" value="HAD_2"/>
</dbReference>
<dbReference type="EMBL" id="AP022345">
    <property type="protein sequence ID" value="BBU69426.1"/>
    <property type="molecule type" value="Genomic_DNA"/>
</dbReference>
<organism evidence="1 2">
    <name type="scientific">Fluviibacter phosphoraccumulans</name>
    <dbReference type="NCBI Taxonomy" id="1751046"/>
    <lineage>
        <taxon>Bacteria</taxon>
        <taxon>Pseudomonadati</taxon>
        <taxon>Pseudomonadota</taxon>
        <taxon>Betaproteobacteria</taxon>
        <taxon>Rhodocyclales</taxon>
        <taxon>Fluviibacteraceae</taxon>
        <taxon>Fluviibacter</taxon>
    </lineage>
</organism>
<reference evidence="2" key="1">
    <citation type="submission" date="2020-01" db="EMBL/GenBank/DDBJ databases">
        <title>Phosphoaccumulans saitamaens gen. nov., sp. nov., a polyphosphate accumulating bacterium isolated from surface river water.</title>
        <authorList>
            <person name="Watanabe K."/>
            <person name="Suda W."/>
        </authorList>
    </citation>
    <scope>NUCLEOTIDE SEQUENCE [LARGE SCALE GENOMIC DNA]</scope>
    <source>
        <strain evidence="2">ICHIAU1</strain>
    </source>
</reference>
<dbReference type="Gene3D" id="3.40.50.1000">
    <property type="entry name" value="HAD superfamily/HAD-like"/>
    <property type="match status" value="1"/>
</dbReference>
<dbReference type="SUPFAM" id="SSF56784">
    <property type="entry name" value="HAD-like"/>
    <property type="match status" value="1"/>
</dbReference>
<name>A0A679I9U3_9RHOO</name>
<dbReference type="NCBIfam" id="TIGR01509">
    <property type="entry name" value="HAD-SF-IA-v3"/>
    <property type="match status" value="1"/>
</dbReference>
<dbReference type="Proteomes" id="UP000463961">
    <property type="component" value="Chromosome"/>
</dbReference>
<dbReference type="Pfam" id="PF13419">
    <property type="entry name" value="HAD_2"/>
    <property type="match status" value="1"/>
</dbReference>
<dbReference type="GO" id="GO:0008967">
    <property type="term" value="F:phosphoglycolate phosphatase activity"/>
    <property type="evidence" value="ECO:0007669"/>
    <property type="project" value="TreeGrafter"/>
</dbReference>
<dbReference type="RefSeq" id="WP_242451702.1">
    <property type="nucleotide sequence ID" value="NZ_AP022345.1"/>
</dbReference>
<keyword evidence="1" id="KW-0378">Hydrolase</keyword>
<dbReference type="InterPro" id="IPR006439">
    <property type="entry name" value="HAD-SF_hydro_IA"/>
</dbReference>
<dbReference type="InterPro" id="IPR050155">
    <property type="entry name" value="HAD-like_hydrolase_sf"/>
</dbReference>
<evidence type="ECO:0000313" key="2">
    <source>
        <dbReference type="Proteomes" id="UP000463961"/>
    </source>
</evidence>
<dbReference type="Gene3D" id="1.10.150.240">
    <property type="entry name" value="Putative phosphatase, domain 2"/>
    <property type="match status" value="1"/>
</dbReference>
<keyword evidence="2" id="KW-1185">Reference proteome</keyword>
<proteinExistence type="predicted"/>
<dbReference type="NCBIfam" id="TIGR01549">
    <property type="entry name" value="HAD-SF-IA-v1"/>
    <property type="match status" value="1"/>
</dbReference>
<evidence type="ECO:0000313" key="1">
    <source>
        <dbReference type="EMBL" id="BBU69426.1"/>
    </source>
</evidence>
<dbReference type="SFLD" id="SFLDS00003">
    <property type="entry name" value="Haloacid_Dehalogenase"/>
    <property type="match status" value="1"/>
</dbReference>
<dbReference type="SFLD" id="SFLDG01135">
    <property type="entry name" value="C1.5.6:_HAD__Beta-PGM__Phospha"/>
    <property type="match status" value="1"/>
</dbReference>
<dbReference type="PANTHER" id="PTHR43434:SF24">
    <property type="entry name" value="HYDROLASE-RELATED"/>
    <property type="match status" value="1"/>
</dbReference>
<sequence length="222" mass="24459">MNNMNKRRYDLVVFDWDGTLLDSTTAIVRAIQAASVDVGAERPTDERARYVIGMGLLEALKYAVPDLPESRYDDLVHAYRKHYLSGDHELSLFDGVEALLQALQAEHRWVAVATGKSRQGLDRALAHSGLGRYFDTTRTADETRGKPHPQMLEEIIEQFAVDPERTLMIGDTTHDLLMAQNAGAKGLGITHGAHPVSALLDCAPVGMVNSIPDLANWLIKNG</sequence>
<protein>
    <submittedName>
        <fullName evidence="1">Hydrolase</fullName>
    </submittedName>
</protein>
<accession>A0A679I9U3</accession>
<dbReference type="GO" id="GO:0006281">
    <property type="term" value="P:DNA repair"/>
    <property type="evidence" value="ECO:0007669"/>
    <property type="project" value="TreeGrafter"/>
</dbReference>
<dbReference type="InterPro" id="IPR023198">
    <property type="entry name" value="PGP-like_dom2"/>
</dbReference>
<dbReference type="PANTHER" id="PTHR43434">
    <property type="entry name" value="PHOSPHOGLYCOLATE PHOSPHATASE"/>
    <property type="match status" value="1"/>
</dbReference>